<dbReference type="SMART" id="SM00966">
    <property type="entry name" value="SpoVT_AbrB"/>
    <property type="match status" value="1"/>
</dbReference>
<dbReference type="Gene3D" id="2.10.260.10">
    <property type="match status" value="1"/>
</dbReference>
<feature type="domain" description="SpoVT-AbrB" evidence="2">
    <location>
        <begin position="1"/>
        <end position="48"/>
    </location>
</feature>
<dbReference type="AlphaFoldDB" id="A0A0J1CSA2"/>
<dbReference type="Pfam" id="PF04014">
    <property type="entry name" value="MazE_antitoxin"/>
    <property type="match status" value="1"/>
</dbReference>
<comment type="caution">
    <text evidence="3">The sequence shown here is derived from an EMBL/GenBank/DDBJ whole genome shotgun (WGS) entry which is preliminary data.</text>
</comment>
<dbReference type="SUPFAM" id="SSF89447">
    <property type="entry name" value="AbrB/MazE/MraZ-like"/>
    <property type="match status" value="1"/>
</dbReference>
<protein>
    <submittedName>
        <fullName evidence="3">AbrB family transcriptional regulator</fullName>
    </submittedName>
</protein>
<organism evidence="3 4">
    <name type="scientific">Caballeronia mineralivorans PML1(12)</name>
    <dbReference type="NCBI Taxonomy" id="908627"/>
    <lineage>
        <taxon>Bacteria</taxon>
        <taxon>Pseudomonadati</taxon>
        <taxon>Pseudomonadota</taxon>
        <taxon>Betaproteobacteria</taxon>
        <taxon>Burkholderiales</taxon>
        <taxon>Burkholderiaceae</taxon>
        <taxon>Caballeronia</taxon>
    </lineage>
</organism>
<dbReference type="GO" id="GO:0003677">
    <property type="term" value="F:DNA binding"/>
    <property type="evidence" value="ECO:0007669"/>
    <property type="project" value="UniProtKB-UniRule"/>
</dbReference>
<name>A0A0J1CSA2_9BURK</name>
<proteinExistence type="predicted"/>
<dbReference type="NCBIfam" id="TIGR01439">
    <property type="entry name" value="lp_hng_hel_AbrB"/>
    <property type="match status" value="1"/>
</dbReference>
<dbReference type="InterPro" id="IPR007159">
    <property type="entry name" value="SpoVT-AbrB_dom"/>
</dbReference>
<keyword evidence="4" id="KW-1185">Reference proteome</keyword>
<evidence type="ECO:0000259" key="2">
    <source>
        <dbReference type="PROSITE" id="PS51740"/>
    </source>
</evidence>
<accession>A0A0J1CSA2</accession>
<reference evidence="3 4" key="1">
    <citation type="journal article" date="2015" name="Genome Announc.">
        <title>Draft Genome Sequence of Burkholderia sp. Strain PML1(12), an Ectomycorrhizosphere-Inhabiting Bacterium with Effective Mineral-Weathering Ability.</title>
        <authorList>
            <person name="Uroz S."/>
            <person name="Oger P."/>
        </authorList>
    </citation>
    <scope>NUCLEOTIDE SEQUENCE [LARGE SCALE GENOMIC DNA]</scope>
    <source>
        <strain evidence="4">PML1(12)</strain>
    </source>
</reference>
<evidence type="ECO:0000313" key="4">
    <source>
        <dbReference type="Proteomes" id="UP000035963"/>
    </source>
</evidence>
<gene>
    <name evidence="3" type="ORF">EOS_25045</name>
</gene>
<dbReference type="PROSITE" id="PS51740">
    <property type="entry name" value="SPOVT_ABRB"/>
    <property type="match status" value="1"/>
</dbReference>
<evidence type="ECO:0000256" key="1">
    <source>
        <dbReference type="PROSITE-ProRule" id="PRU01076"/>
    </source>
</evidence>
<evidence type="ECO:0000313" key="3">
    <source>
        <dbReference type="EMBL" id="KLU23492.1"/>
    </source>
</evidence>
<dbReference type="EMBL" id="AEJF01000147">
    <property type="protein sequence ID" value="KLU23492.1"/>
    <property type="molecule type" value="Genomic_DNA"/>
</dbReference>
<keyword evidence="1" id="KW-0238">DNA-binding</keyword>
<dbReference type="Proteomes" id="UP000035963">
    <property type="component" value="Unassembled WGS sequence"/>
</dbReference>
<dbReference type="OrthoDB" id="9811597at2"/>
<dbReference type="PATRIC" id="fig|908627.4.peg.5588"/>
<sequence length="81" mass="8567">MASATVTSKGQVTIPVDVRNQLGLATGDRIEFILNDETGRYEVVPATRSVTALKGIIRKPAKPVSIEDMNAAIAEQGASAR</sequence>
<dbReference type="RefSeq" id="WP_047849424.1">
    <property type="nucleotide sequence ID" value="NZ_AEJF01000147.1"/>
</dbReference>
<dbReference type="InterPro" id="IPR037914">
    <property type="entry name" value="SpoVT-AbrB_sf"/>
</dbReference>